<keyword evidence="1" id="KW-0732">Signal</keyword>
<sequence length="458" mass="47537">MSRSMLRRSCAAIALAALTATPLIADPFQSLARPFEGEIDASGENRSPIAAGGTAMVSGRGFTPGQVVTLRQGGEVVAEGLEVGEEGEFAASVEVPEGAAPGIYPVVAEVAGPDYAMVFDLKVSPVLEESGAFATQANKLVPGLYQVAASEAQGALYVTSAVGRPPVSESKLLKLDPETLEIVAEVTPEPAPAREDGRDGGVFAVYGVGVAEDARQVWVTNTRQNTVAVYDTEDLSLIKQFEPGAVSHARDVAVHDGKAYVTATFEPLVHVFDTESLEELEPIELSSGQRRGEFGTASLQLDPENGRLVVVSLGSDEVAVVDLASGEQTAVYQLPLSQRSIGVSYDAESDRIFTAGMGSDNVLILDAASGEVLHEVMVGAEPLNVAFDPQSGLAYVALRGAGTVVALTPDGEIAGNMAVGSFANHLTPAPEGGVLVVNKSKGAEDPTGDHITRITPEG</sequence>
<dbReference type="InterPro" id="IPR015943">
    <property type="entry name" value="WD40/YVTN_repeat-like_dom_sf"/>
</dbReference>
<dbReference type="InterPro" id="IPR011048">
    <property type="entry name" value="Haem_d1_sf"/>
</dbReference>
<dbReference type="AlphaFoldDB" id="A0A2T6AW76"/>
<protein>
    <submittedName>
        <fullName evidence="2">YVTN family beta-propeller protein</fullName>
    </submittedName>
</protein>
<keyword evidence="3" id="KW-1185">Reference proteome</keyword>
<name>A0A2T6AW76_9RHOB</name>
<organism evidence="2 3">
    <name type="scientific">Allosediminivita pacifica</name>
    <dbReference type="NCBI Taxonomy" id="1267769"/>
    <lineage>
        <taxon>Bacteria</taxon>
        <taxon>Pseudomonadati</taxon>
        <taxon>Pseudomonadota</taxon>
        <taxon>Alphaproteobacteria</taxon>
        <taxon>Rhodobacterales</taxon>
        <taxon>Paracoccaceae</taxon>
        <taxon>Allosediminivita</taxon>
    </lineage>
</organism>
<dbReference type="RefSeq" id="WP_107975976.1">
    <property type="nucleotide sequence ID" value="NZ_BMEZ01000012.1"/>
</dbReference>
<proteinExistence type="predicted"/>
<dbReference type="InterPro" id="IPR051200">
    <property type="entry name" value="Host-pathogen_enzymatic-act"/>
</dbReference>
<dbReference type="PANTHER" id="PTHR47197:SF3">
    <property type="entry name" value="DIHYDRO-HEME D1 DEHYDROGENASE"/>
    <property type="match status" value="1"/>
</dbReference>
<evidence type="ECO:0000256" key="1">
    <source>
        <dbReference type="SAM" id="SignalP"/>
    </source>
</evidence>
<dbReference type="SUPFAM" id="SSF51004">
    <property type="entry name" value="C-terminal (heme d1) domain of cytochrome cd1-nitrite reductase"/>
    <property type="match status" value="1"/>
</dbReference>
<dbReference type="PANTHER" id="PTHR47197">
    <property type="entry name" value="PROTEIN NIRF"/>
    <property type="match status" value="1"/>
</dbReference>
<evidence type="ECO:0000313" key="3">
    <source>
        <dbReference type="Proteomes" id="UP000244069"/>
    </source>
</evidence>
<dbReference type="EMBL" id="QBKN01000010">
    <property type="protein sequence ID" value="PTX48059.1"/>
    <property type="molecule type" value="Genomic_DNA"/>
</dbReference>
<gene>
    <name evidence="2" type="ORF">C8N44_11058</name>
</gene>
<reference evidence="2 3" key="1">
    <citation type="submission" date="2018-04" db="EMBL/GenBank/DDBJ databases">
        <title>Genomic Encyclopedia of Archaeal and Bacterial Type Strains, Phase II (KMG-II): from individual species to whole genera.</title>
        <authorList>
            <person name="Goeker M."/>
        </authorList>
    </citation>
    <scope>NUCLEOTIDE SEQUENCE [LARGE SCALE GENOMIC DNA]</scope>
    <source>
        <strain evidence="2 3">DSM 29329</strain>
    </source>
</reference>
<accession>A0A2T6AW76</accession>
<evidence type="ECO:0000313" key="2">
    <source>
        <dbReference type="EMBL" id="PTX48059.1"/>
    </source>
</evidence>
<feature type="signal peptide" evidence="1">
    <location>
        <begin position="1"/>
        <end position="25"/>
    </location>
</feature>
<dbReference type="Gene3D" id="2.130.10.10">
    <property type="entry name" value="YVTN repeat-like/Quinoprotein amine dehydrogenase"/>
    <property type="match status" value="1"/>
</dbReference>
<dbReference type="Proteomes" id="UP000244069">
    <property type="component" value="Unassembled WGS sequence"/>
</dbReference>
<feature type="chain" id="PRO_5015662563" evidence="1">
    <location>
        <begin position="26"/>
        <end position="458"/>
    </location>
</feature>
<comment type="caution">
    <text evidence="2">The sequence shown here is derived from an EMBL/GenBank/DDBJ whole genome shotgun (WGS) entry which is preliminary data.</text>
</comment>
<dbReference type="OrthoDB" id="7197435at2"/>